<evidence type="ECO:0000313" key="2">
    <source>
        <dbReference type="Proteomes" id="UP000645217"/>
    </source>
</evidence>
<evidence type="ECO:0000313" key="1">
    <source>
        <dbReference type="EMBL" id="GGL12795.1"/>
    </source>
</evidence>
<name>A0A917VRZ5_9ACTN</name>
<evidence type="ECO:0008006" key="3">
    <source>
        <dbReference type="Google" id="ProtNLM"/>
    </source>
</evidence>
<sequence>MRIYGIPGKLWEPLFRGHMGGYHNVTLKSAATGRCLVYHWSGEIATSIQCDEDPTWDSENTFYAVGSGWSRVVFAAAGPSGMMAVHTNYAGDVVPATADYGDWQSWKFGL</sequence>
<organism evidence="1 2">
    <name type="scientific">Sphaerisporangium melleum</name>
    <dbReference type="NCBI Taxonomy" id="321316"/>
    <lineage>
        <taxon>Bacteria</taxon>
        <taxon>Bacillati</taxon>
        <taxon>Actinomycetota</taxon>
        <taxon>Actinomycetes</taxon>
        <taxon>Streptosporangiales</taxon>
        <taxon>Streptosporangiaceae</taxon>
        <taxon>Sphaerisporangium</taxon>
    </lineage>
</organism>
<dbReference type="Proteomes" id="UP000645217">
    <property type="component" value="Unassembled WGS sequence"/>
</dbReference>
<dbReference type="RefSeq" id="WP_189166766.1">
    <property type="nucleotide sequence ID" value="NZ_BMNT01000045.1"/>
</dbReference>
<reference evidence="1" key="1">
    <citation type="journal article" date="2014" name="Int. J. Syst. Evol. Microbiol.">
        <title>Complete genome sequence of Corynebacterium casei LMG S-19264T (=DSM 44701T), isolated from a smear-ripened cheese.</title>
        <authorList>
            <consortium name="US DOE Joint Genome Institute (JGI-PGF)"/>
            <person name="Walter F."/>
            <person name="Albersmeier A."/>
            <person name="Kalinowski J."/>
            <person name="Ruckert C."/>
        </authorList>
    </citation>
    <scope>NUCLEOTIDE SEQUENCE</scope>
    <source>
        <strain evidence="1">JCM 13064</strain>
    </source>
</reference>
<accession>A0A917VRZ5</accession>
<gene>
    <name evidence="1" type="ORF">GCM10007964_63560</name>
</gene>
<dbReference type="EMBL" id="BMNT01000045">
    <property type="protein sequence ID" value="GGL12795.1"/>
    <property type="molecule type" value="Genomic_DNA"/>
</dbReference>
<dbReference type="AlphaFoldDB" id="A0A917VRZ5"/>
<keyword evidence="2" id="KW-1185">Reference proteome</keyword>
<proteinExistence type="predicted"/>
<protein>
    <recommendedName>
        <fullName evidence="3">Ricin B lectin domain-containing protein</fullName>
    </recommendedName>
</protein>
<comment type="caution">
    <text evidence="1">The sequence shown here is derived from an EMBL/GenBank/DDBJ whole genome shotgun (WGS) entry which is preliminary data.</text>
</comment>
<reference evidence="1" key="2">
    <citation type="submission" date="2020-09" db="EMBL/GenBank/DDBJ databases">
        <authorList>
            <person name="Sun Q."/>
            <person name="Ohkuma M."/>
        </authorList>
    </citation>
    <scope>NUCLEOTIDE SEQUENCE</scope>
    <source>
        <strain evidence="1">JCM 13064</strain>
    </source>
</reference>